<dbReference type="Proteomes" id="UP000028525">
    <property type="component" value="Unassembled WGS sequence"/>
</dbReference>
<name>A0A084JK38_9FIRM</name>
<sequence>MESLFYMQNDTDMEPNPTPAPEEDEFPADEKNENNAVETGEAPSEENKVSTPAPSLEPEQPVPNFPLPPVGPEGTGTSIITVFPKPIIPCYFCETNQNGLVRFLNAAAGYNPFLIYINNQLAVNGLNNGEMSQYGRVSAGEQTITVGGQNGYVYVEKQITVPLDRAVTVAIINTDHGMDLMVILDMYCNAGINTGCFRVCNLSITNQGIHVILNGRTVTLFDVNYMQVTSFQYVSTGFYTVSVSNSSARNGSLLLTSDIYIRGNASYTLYVFNWQNVEDAIRILIVEDQRP</sequence>
<gene>
    <name evidence="3" type="ORF">IO98_15195</name>
</gene>
<protein>
    <recommendedName>
        <fullName evidence="2">DUF4397 domain-containing protein</fullName>
    </recommendedName>
</protein>
<dbReference type="Pfam" id="PF14344">
    <property type="entry name" value="DUF4397"/>
    <property type="match status" value="1"/>
</dbReference>
<feature type="compositionally biased region" description="Polar residues" evidence="1">
    <location>
        <begin position="1"/>
        <end position="10"/>
    </location>
</feature>
<proteinExistence type="predicted"/>
<feature type="region of interest" description="Disordered" evidence="1">
    <location>
        <begin position="1"/>
        <end position="70"/>
    </location>
</feature>
<keyword evidence="4" id="KW-1185">Reference proteome</keyword>
<evidence type="ECO:0000313" key="4">
    <source>
        <dbReference type="Proteomes" id="UP000028525"/>
    </source>
</evidence>
<evidence type="ECO:0000259" key="2">
    <source>
        <dbReference type="Pfam" id="PF14344"/>
    </source>
</evidence>
<dbReference type="STRING" id="29354.IO98_15195"/>
<dbReference type="InterPro" id="IPR025510">
    <property type="entry name" value="DUF4397"/>
</dbReference>
<reference evidence="3 4" key="1">
    <citation type="submission" date="2014-07" db="EMBL/GenBank/DDBJ databases">
        <title>Draft genome of Clostridium celerecrescens 152B isolated from sediments associated with methane hydrate from Krishna Godavari basin.</title>
        <authorList>
            <person name="Honkalas V.S."/>
            <person name="Dabir A.P."/>
            <person name="Arora P."/>
            <person name="Dhakephalkar P.K."/>
        </authorList>
    </citation>
    <scope>NUCLEOTIDE SEQUENCE [LARGE SCALE GENOMIC DNA]</scope>
    <source>
        <strain evidence="3 4">152B</strain>
    </source>
</reference>
<feature type="domain" description="DUF4397" evidence="2">
    <location>
        <begin position="100"/>
        <end position="205"/>
    </location>
</feature>
<feature type="compositionally biased region" description="Pro residues" evidence="1">
    <location>
        <begin position="60"/>
        <end position="70"/>
    </location>
</feature>
<dbReference type="OrthoDB" id="1848046at2"/>
<evidence type="ECO:0000256" key="1">
    <source>
        <dbReference type="SAM" id="MobiDB-lite"/>
    </source>
</evidence>
<accession>A0A084JK38</accession>
<organism evidence="3 4">
    <name type="scientific">Lacrimispora celerecrescens</name>
    <dbReference type="NCBI Taxonomy" id="29354"/>
    <lineage>
        <taxon>Bacteria</taxon>
        <taxon>Bacillati</taxon>
        <taxon>Bacillota</taxon>
        <taxon>Clostridia</taxon>
        <taxon>Lachnospirales</taxon>
        <taxon>Lachnospiraceae</taxon>
        <taxon>Lacrimispora</taxon>
    </lineage>
</organism>
<dbReference type="EMBL" id="JPME01000018">
    <property type="protein sequence ID" value="KEZ89322.1"/>
    <property type="molecule type" value="Genomic_DNA"/>
</dbReference>
<comment type="caution">
    <text evidence="3">The sequence shown here is derived from an EMBL/GenBank/DDBJ whole genome shotgun (WGS) entry which is preliminary data.</text>
</comment>
<dbReference type="RefSeq" id="WP_038282425.1">
    <property type="nucleotide sequence ID" value="NZ_JPME01000018.1"/>
</dbReference>
<evidence type="ECO:0000313" key="3">
    <source>
        <dbReference type="EMBL" id="KEZ89322.1"/>
    </source>
</evidence>
<dbReference type="AlphaFoldDB" id="A0A084JK38"/>